<sequence length="44" mass="4838">MPFMPNCGMGKKNLVLLCGSCESKPSFVVSQKNQVSIKITEFLC</sequence>
<geneLocation type="plasmid" evidence="1">
    <name>unnamed</name>
</geneLocation>
<accession>A0A2H4UEA8</accession>
<dbReference type="EMBL" id="MF957313">
    <property type="protein sequence ID" value="ATZ71595.1"/>
    <property type="molecule type" value="Genomic_DNA"/>
</dbReference>
<dbReference type="AlphaFoldDB" id="A0A2H4UEA8"/>
<organism evidence="1">
    <name type="scientific">Enterobacter sp. HP19</name>
    <dbReference type="NCBI Taxonomy" id="1811975"/>
    <lineage>
        <taxon>Bacteria</taxon>
        <taxon>Pseudomonadati</taxon>
        <taxon>Pseudomonadota</taxon>
        <taxon>Gammaproteobacteria</taxon>
        <taxon>Enterobacterales</taxon>
        <taxon>Enterobacteriaceae</taxon>
        <taxon>Enterobacter</taxon>
    </lineage>
</organism>
<protein>
    <submittedName>
        <fullName evidence="1">Uncharacterized protein</fullName>
    </submittedName>
</protein>
<evidence type="ECO:0000313" key="1">
    <source>
        <dbReference type="EMBL" id="ATZ71595.1"/>
    </source>
</evidence>
<keyword evidence="1" id="KW-0614">Plasmid</keyword>
<reference evidence="1" key="1">
    <citation type="submission" date="2017-09" db="EMBL/GenBank/DDBJ databases">
        <title>Bacteria from fildes peninsula of king george island (maritime Antarctica), carry class 1 integrons and antibiotic resistance cassettes in conjugative plasmids.</title>
        <authorList>
            <person name="Antelo V.B."/>
            <person name="Batista S.B."/>
            <person name="Guerout A.M."/>
            <person name="Mazel D."/>
            <person name="Romero V."/>
            <person name="Sotelo Silveira J."/>
        </authorList>
    </citation>
    <scope>NUCLEOTIDE SEQUENCE</scope>
    <source>
        <strain evidence="1">HP19</strain>
        <plasmid evidence="1">unnamed</plasmid>
    </source>
</reference>
<name>A0A2H4UEA8_9ENTR</name>
<proteinExistence type="predicted"/>